<dbReference type="EMBL" id="BPLQ01005387">
    <property type="protein sequence ID" value="GIY14573.1"/>
    <property type="molecule type" value="Genomic_DNA"/>
</dbReference>
<name>A0AAV4QX09_9ARAC</name>
<sequence length="98" mass="10221">MGWGSLCPTPSGPMGVDLKASVSRPVYQSSSAGKFNGLCGFDGLVMCIDCPCIFHGNYECRLKQTHSIFLPSSATPAAPPISPALIPGYLSSRPSADT</sequence>
<evidence type="ECO:0000313" key="1">
    <source>
        <dbReference type="EMBL" id="GIY14573.1"/>
    </source>
</evidence>
<keyword evidence="2" id="KW-1185">Reference proteome</keyword>
<organism evidence="1 2">
    <name type="scientific">Caerostris darwini</name>
    <dbReference type="NCBI Taxonomy" id="1538125"/>
    <lineage>
        <taxon>Eukaryota</taxon>
        <taxon>Metazoa</taxon>
        <taxon>Ecdysozoa</taxon>
        <taxon>Arthropoda</taxon>
        <taxon>Chelicerata</taxon>
        <taxon>Arachnida</taxon>
        <taxon>Araneae</taxon>
        <taxon>Araneomorphae</taxon>
        <taxon>Entelegynae</taxon>
        <taxon>Araneoidea</taxon>
        <taxon>Araneidae</taxon>
        <taxon>Caerostris</taxon>
    </lineage>
</organism>
<dbReference type="Proteomes" id="UP001054837">
    <property type="component" value="Unassembled WGS sequence"/>
</dbReference>
<comment type="caution">
    <text evidence="1">The sequence shown here is derived from an EMBL/GenBank/DDBJ whole genome shotgun (WGS) entry which is preliminary data.</text>
</comment>
<gene>
    <name evidence="1" type="ORF">CDAR_204451</name>
</gene>
<reference evidence="1 2" key="1">
    <citation type="submission" date="2021-06" db="EMBL/GenBank/DDBJ databases">
        <title>Caerostris darwini draft genome.</title>
        <authorList>
            <person name="Kono N."/>
            <person name="Arakawa K."/>
        </authorList>
    </citation>
    <scope>NUCLEOTIDE SEQUENCE [LARGE SCALE GENOMIC DNA]</scope>
</reference>
<protein>
    <submittedName>
        <fullName evidence="1">Uncharacterized protein</fullName>
    </submittedName>
</protein>
<proteinExistence type="predicted"/>
<evidence type="ECO:0000313" key="2">
    <source>
        <dbReference type="Proteomes" id="UP001054837"/>
    </source>
</evidence>
<accession>A0AAV4QX09</accession>
<dbReference type="AlphaFoldDB" id="A0AAV4QX09"/>